<evidence type="ECO:0000313" key="1">
    <source>
        <dbReference type="EMBL" id="CAC9930402.1"/>
    </source>
</evidence>
<sequence>MEKLMDKMVFAIIADRFIGDFIDELLEADISVTEMASSGGFLKEGNTTVVIGVSDDQYGQLKEILQRVIGDNTDPESVHSGAHVFAVDLVKGLSI</sequence>
<dbReference type="InterPro" id="IPR011322">
    <property type="entry name" value="N-reg_PII-like_a/b"/>
</dbReference>
<dbReference type="PANTHER" id="PTHR38456:SF1">
    <property type="entry name" value="CYCLIC DI-AMP RECEPTOR A"/>
    <property type="match status" value="1"/>
</dbReference>
<dbReference type="InterPro" id="IPR010375">
    <property type="entry name" value="CdAMP_rec"/>
</dbReference>
<dbReference type="Pfam" id="PF06153">
    <property type="entry name" value="CdAMP_rec"/>
    <property type="match status" value="1"/>
</dbReference>
<comment type="caution">
    <text evidence="1">The sequence shown here is derived from an EMBL/GenBank/DDBJ whole genome shotgun (WGS) entry which is preliminary data.</text>
</comment>
<proteinExistence type="predicted"/>
<organism evidence="1 2">
    <name type="scientific">Aedoeadaptatus nemausensis</name>
    <dbReference type="NCBI Taxonomy" id="2582829"/>
    <lineage>
        <taxon>Bacteria</taxon>
        <taxon>Bacillati</taxon>
        <taxon>Bacillota</taxon>
        <taxon>Tissierellia</taxon>
        <taxon>Tissierellales</taxon>
        <taxon>Peptoniphilaceae</taxon>
        <taxon>Aedoeadaptatus</taxon>
    </lineage>
</organism>
<dbReference type="RefSeq" id="WP_180499676.1">
    <property type="nucleotide sequence ID" value="NZ_CAIJCS010000018.1"/>
</dbReference>
<name>A0A6V6Y335_9FIRM</name>
<protein>
    <recommendedName>
        <fullName evidence="3">Nitrogen regulatory protein P-II</fullName>
    </recommendedName>
</protein>
<gene>
    <name evidence="1" type="ORF">PEPNEM18_00894</name>
</gene>
<dbReference type="SUPFAM" id="SSF54913">
    <property type="entry name" value="GlnB-like"/>
    <property type="match status" value="1"/>
</dbReference>
<evidence type="ECO:0008006" key="3">
    <source>
        <dbReference type="Google" id="ProtNLM"/>
    </source>
</evidence>
<keyword evidence="2" id="KW-1185">Reference proteome</keyword>
<dbReference type="EMBL" id="CAIJCS010000018">
    <property type="protein sequence ID" value="CAC9930402.1"/>
    <property type="molecule type" value="Genomic_DNA"/>
</dbReference>
<evidence type="ECO:0000313" key="2">
    <source>
        <dbReference type="Proteomes" id="UP000586454"/>
    </source>
</evidence>
<dbReference type="AlphaFoldDB" id="A0A6V6Y335"/>
<accession>A0A6V6Y335</accession>
<dbReference type="PANTHER" id="PTHR38456">
    <property type="entry name" value="CYCLIC DI-AMP RECEPTOR A"/>
    <property type="match status" value="1"/>
</dbReference>
<dbReference type="Proteomes" id="UP000586454">
    <property type="component" value="Unassembled WGS sequence"/>
</dbReference>
<reference evidence="1 2" key="1">
    <citation type="submission" date="2020-06" db="EMBL/GenBank/DDBJ databases">
        <authorList>
            <person name="Criscuolo A."/>
        </authorList>
    </citation>
    <scope>NUCLEOTIDE SEQUENCE [LARGE SCALE GENOMIC DNA]</scope>
    <source>
        <strain evidence="1">1804121828</strain>
    </source>
</reference>
<dbReference type="InterPro" id="IPR015867">
    <property type="entry name" value="N-reg_PII/ATP_PRibTrfase_C"/>
</dbReference>
<dbReference type="Gene3D" id="3.30.70.120">
    <property type="match status" value="1"/>
</dbReference>